<feature type="transmembrane region" description="Helical" evidence="3">
    <location>
        <begin position="179"/>
        <end position="196"/>
    </location>
</feature>
<dbReference type="EMBL" id="HBGE01021933">
    <property type="protein sequence ID" value="CAD9112658.1"/>
    <property type="molecule type" value="Transcribed_RNA"/>
</dbReference>
<dbReference type="Gene3D" id="1.20.120.1760">
    <property type="match status" value="1"/>
</dbReference>
<dbReference type="GO" id="GO:0016780">
    <property type="term" value="F:phosphotransferase activity, for other substituted phosphate groups"/>
    <property type="evidence" value="ECO:0007669"/>
    <property type="project" value="InterPro"/>
</dbReference>
<reference evidence="4" key="1">
    <citation type="submission" date="2021-01" db="EMBL/GenBank/DDBJ databases">
        <authorList>
            <person name="Corre E."/>
            <person name="Pelletier E."/>
            <person name="Niang G."/>
            <person name="Scheremetjew M."/>
            <person name="Finn R."/>
            <person name="Kale V."/>
            <person name="Holt S."/>
            <person name="Cochrane G."/>
            <person name="Meng A."/>
            <person name="Brown T."/>
            <person name="Cohen L."/>
        </authorList>
    </citation>
    <scope>NUCLEOTIDE SEQUENCE</scope>
    <source>
        <strain evidence="4">OF101</strain>
    </source>
</reference>
<keyword evidence="3" id="KW-0812">Transmembrane</keyword>
<comment type="similarity">
    <text evidence="2">Belongs to the CDP-alcohol phosphatidyltransferase class-I family.</text>
</comment>
<dbReference type="GO" id="GO:0008654">
    <property type="term" value="P:phospholipid biosynthetic process"/>
    <property type="evidence" value="ECO:0007669"/>
    <property type="project" value="InterPro"/>
</dbReference>
<sequence>MGEKAAVPSLNRDDSGIDRQLRPFIIRNLPNAITCVTVGCGFLLMASTSIPGISPQVCLVATACGLVADVLDGQVARMLRVKSKFGATFDQLADLTCFGIGPAIFFTRQRLVALGDGAPLMSSFLTVLAGYSYMACSAFRIARELIVHDGARPLYFVGIPTNLACCFSVPLSALAPESVFAPFIVLALSAMMVMPVKIPKGLGVFRVTEEKVETVCGQRKSM</sequence>
<evidence type="ECO:0000256" key="3">
    <source>
        <dbReference type="SAM" id="Phobius"/>
    </source>
</evidence>
<dbReference type="PROSITE" id="PS00379">
    <property type="entry name" value="CDP_ALCOHOL_P_TRANSF"/>
    <property type="match status" value="1"/>
</dbReference>
<dbReference type="InterPro" id="IPR043130">
    <property type="entry name" value="CDP-OH_PTrfase_TM_dom"/>
</dbReference>
<feature type="transmembrane region" description="Helical" evidence="3">
    <location>
        <begin position="120"/>
        <end position="142"/>
    </location>
</feature>
<dbReference type="AlphaFoldDB" id="A0A7S1LT06"/>
<organism evidence="4">
    <name type="scientific">Alexandrium catenella</name>
    <name type="common">Red tide dinoflagellate</name>
    <name type="synonym">Gonyaulax catenella</name>
    <dbReference type="NCBI Taxonomy" id="2925"/>
    <lineage>
        <taxon>Eukaryota</taxon>
        <taxon>Sar</taxon>
        <taxon>Alveolata</taxon>
        <taxon>Dinophyceae</taxon>
        <taxon>Gonyaulacales</taxon>
        <taxon>Pyrocystaceae</taxon>
        <taxon>Alexandrium</taxon>
    </lineage>
</organism>
<keyword evidence="1 2" id="KW-0808">Transferase</keyword>
<name>A0A7S1LT06_ALECA</name>
<dbReference type="GO" id="GO:0016020">
    <property type="term" value="C:membrane"/>
    <property type="evidence" value="ECO:0007669"/>
    <property type="project" value="InterPro"/>
</dbReference>
<evidence type="ECO:0008006" key="5">
    <source>
        <dbReference type="Google" id="ProtNLM"/>
    </source>
</evidence>
<accession>A0A7S1LT06</accession>
<dbReference type="InterPro" id="IPR048254">
    <property type="entry name" value="CDP_ALCOHOL_P_TRANSF_CS"/>
</dbReference>
<protein>
    <recommendedName>
        <fullName evidence="5">CDP-diacylglycerol--serine O-phosphatidyltransferase</fullName>
    </recommendedName>
</protein>
<evidence type="ECO:0000313" key="4">
    <source>
        <dbReference type="EMBL" id="CAD9112658.1"/>
    </source>
</evidence>
<feature type="transmembrane region" description="Helical" evidence="3">
    <location>
        <begin position="154"/>
        <end position="173"/>
    </location>
</feature>
<keyword evidence="3" id="KW-0472">Membrane</keyword>
<dbReference type="Pfam" id="PF01066">
    <property type="entry name" value="CDP-OH_P_transf"/>
    <property type="match status" value="1"/>
</dbReference>
<evidence type="ECO:0000256" key="1">
    <source>
        <dbReference type="ARBA" id="ARBA00022679"/>
    </source>
</evidence>
<evidence type="ECO:0000256" key="2">
    <source>
        <dbReference type="RuleBase" id="RU003750"/>
    </source>
</evidence>
<proteinExistence type="inferred from homology"/>
<keyword evidence="3" id="KW-1133">Transmembrane helix</keyword>
<dbReference type="InterPro" id="IPR000462">
    <property type="entry name" value="CDP-OH_P_trans"/>
</dbReference>
<gene>
    <name evidence="4" type="ORF">ACAT0790_LOCUS13258</name>
</gene>